<accession>A0A9Q1GXW6</accession>
<name>A0A9Q1GXW6_9CARY</name>
<proteinExistence type="predicted"/>
<organism evidence="1 2">
    <name type="scientific">Carnegiea gigantea</name>
    <dbReference type="NCBI Taxonomy" id="171969"/>
    <lineage>
        <taxon>Eukaryota</taxon>
        <taxon>Viridiplantae</taxon>
        <taxon>Streptophyta</taxon>
        <taxon>Embryophyta</taxon>
        <taxon>Tracheophyta</taxon>
        <taxon>Spermatophyta</taxon>
        <taxon>Magnoliopsida</taxon>
        <taxon>eudicotyledons</taxon>
        <taxon>Gunneridae</taxon>
        <taxon>Pentapetalae</taxon>
        <taxon>Caryophyllales</taxon>
        <taxon>Cactineae</taxon>
        <taxon>Cactaceae</taxon>
        <taxon>Cactoideae</taxon>
        <taxon>Echinocereeae</taxon>
        <taxon>Carnegiea</taxon>
    </lineage>
</organism>
<keyword evidence="2" id="KW-1185">Reference proteome</keyword>
<evidence type="ECO:0000313" key="1">
    <source>
        <dbReference type="EMBL" id="KAJ8428098.1"/>
    </source>
</evidence>
<dbReference type="Proteomes" id="UP001153076">
    <property type="component" value="Unassembled WGS sequence"/>
</dbReference>
<dbReference type="OrthoDB" id="1761837at2759"/>
<evidence type="ECO:0000313" key="2">
    <source>
        <dbReference type="Proteomes" id="UP001153076"/>
    </source>
</evidence>
<dbReference type="EMBL" id="JAKOGI010001051">
    <property type="protein sequence ID" value="KAJ8428098.1"/>
    <property type="molecule type" value="Genomic_DNA"/>
</dbReference>
<dbReference type="AlphaFoldDB" id="A0A9Q1GXW6"/>
<comment type="caution">
    <text evidence="1">The sequence shown here is derived from an EMBL/GenBank/DDBJ whole genome shotgun (WGS) entry which is preliminary data.</text>
</comment>
<protein>
    <submittedName>
        <fullName evidence="1">Uncharacterized protein</fullName>
    </submittedName>
</protein>
<sequence length="284" mass="32028">MHSPGGKDVKETKVQIRNPIAHFSKSKCQETPPSLPSWSKENLKTREIFLLSSHPDAQENVPLFHLLHHDIDAKQKSCQISRSNEIRPSKPSPSPNKYVFDYRIHGWNESHAIFDELGVPKGVGVAISAAPMSAIPIQSVPMLVKAPYEGMSNVQESKLNYRKTIFPPPDGAENVMDILDCDPSPIECIGEFDNLYDLINERGGDASPLKNRVERLIHQAYDLKDLQESYSGRMTIEARESRLIEIDTLNAMEVIDPTTKASLEKTKAYVKESFEDLKTFQWTP</sequence>
<reference evidence="1" key="1">
    <citation type="submission" date="2022-04" db="EMBL/GenBank/DDBJ databases">
        <title>Carnegiea gigantea Genome sequencing and assembly v2.</title>
        <authorList>
            <person name="Copetti D."/>
            <person name="Sanderson M.J."/>
            <person name="Burquez A."/>
            <person name="Wojciechowski M.F."/>
        </authorList>
    </citation>
    <scope>NUCLEOTIDE SEQUENCE</scope>
    <source>
        <strain evidence="1">SGP5-SGP5p</strain>
        <tissue evidence="1">Aerial part</tissue>
    </source>
</reference>
<gene>
    <name evidence="1" type="ORF">Cgig2_012390</name>
</gene>